<reference evidence="1 2" key="1">
    <citation type="submission" date="2023-01" db="EMBL/GenBank/DDBJ databases">
        <title>Analysis of 21 Apiospora genomes using comparative genomics revels a genus with tremendous synthesis potential of carbohydrate active enzymes and secondary metabolites.</title>
        <authorList>
            <person name="Sorensen T."/>
        </authorList>
    </citation>
    <scope>NUCLEOTIDE SEQUENCE [LARGE SCALE GENOMIC DNA]</scope>
    <source>
        <strain evidence="1 2">CBS 83171</strain>
    </source>
</reference>
<proteinExistence type="predicted"/>
<evidence type="ECO:0000313" key="1">
    <source>
        <dbReference type="EMBL" id="KAK8059797.1"/>
    </source>
</evidence>
<comment type="caution">
    <text evidence="1">The sequence shown here is derived from an EMBL/GenBank/DDBJ whole genome shotgun (WGS) entry which is preliminary data.</text>
</comment>
<protein>
    <recommendedName>
        <fullName evidence="3">Protein kinase domain-containing protein</fullName>
    </recommendedName>
</protein>
<sequence>MAEVLGALASVLTITECISKAASLVIEYYKAPARIDDLQKQIKTFRDAVNAVENAPGVKDNFFLQSLASTSAIIEELDQLVTVEIVQKTTLSRRLRRSAWICCKPKISTLLQRLNHARSILGVALDVSQLNSRQDVVSKLATISQSTTSTEKTSISMERRMKNLERYVDAWEEDARHNNHRLTARSFASRTDGASSSLVRNFIGNEPGDTPPPTIITDLRCLTTAHETKKNHLFTGRGVIDDPITGDSSPASPFELSSSFFPELYTTMMAPHTLISQFLESVQETSYTRKSRCDVFYSPSPRKWLRITLSITISVDSPYWNLVYANNLDMKWGGDGWYLPTRLSPRDLSGACQPPKLQLEATESSTDIKKSLLEVTKMVRHWYCPRYHESDIVRRTLNRYSKHSGTAACIGSQWMLCLYFPANKEDFDTYLYNMQISHCLRNVPGIPRLLGVVYGQDDGHITWYLSEMATSPFLYHARKQRPRPRDIPWARREKKCWQVVSIVASLHNSGYLAGTLIDPIRDVFAVDSKDDLLCRPKFNTRFFYNENTLFAVPPECRSSAQLDSARRSLPASPSTDLYHLGLLVWRVANGLEVVLSSTLCGLAGCDTSPDKVCSEPHADPISLPSLHQDIPDYISQIVEICRSADPISREPAWKLLERFPSTTDRGWTGFKESPPHAVDVDT</sequence>
<accession>A0ABR1UM98</accession>
<dbReference type="EMBL" id="JAQQWM010000006">
    <property type="protein sequence ID" value="KAK8059797.1"/>
    <property type="molecule type" value="Genomic_DNA"/>
</dbReference>
<gene>
    <name evidence="1" type="ORF">PG996_009727</name>
</gene>
<evidence type="ECO:0000313" key="2">
    <source>
        <dbReference type="Proteomes" id="UP001446871"/>
    </source>
</evidence>
<keyword evidence="2" id="KW-1185">Reference proteome</keyword>
<name>A0ABR1UM98_9PEZI</name>
<organism evidence="1 2">
    <name type="scientific">Apiospora saccharicola</name>
    <dbReference type="NCBI Taxonomy" id="335842"/>
    <lineage>
        <taxon>Eukaryota</taxon>
        <taxon>Fungi</taxon>
        <taxon>Dikarya</taxon>
        <taxon>Ascomycota</taxon>
        <taxon>Pezizomycotina</taxon>
        <taxon>Sordariomycetes</taxon>
        <taxon>Xylariomycetidae</taxon>
        <taxon>Amphisphaeriales</taxon>
        <taxon>Apiosporaceae</taxon>
        <taxon>Apiospora</taxon>
    </lineage>
</organism>
<dbReference type="SUPFAM" id="SSF56112">
    <property type="entry name" value="Protein kinase-like (PK-like)"/>
    <property type="match status" value="1"/>
</dbReference>
<dbReference type="InterPro" id="IPR011009">
    <property type="entry name" value="Kinase-like_dom_sf"/>
</dbReference>
<evidence type="ECO:0008006" key="3">
    <source>
        <dbReference type="Google" id="ProtNLM"/>
    </source>
</evidence>
<dbReference type="Proteomes" id="UP001446871">
    <property type="component" value="Unassembled WGS sequence"/>
</dbReference>